<dbReference type="AlphaFoldDB" id="A0A4U1BSL7"/>
<comment type="caution">
    <text evidence="2">The sequence shown here is derived from an EMBL/GenBank/DDBJ whole genome shotgun (WGS) entry which is preliminary data.</text>
</comment>
<evidence type="ECO:0000313" key="3">
    <source>
        <dbReference type="Proteomes" id="UP000305675"/>
    </source>
</evidence>
<keyword evidence="1" id="KW-0812">Transmembrane</keyword>
<dbReference type="EMBL" id="SWCJ01000002">
    <property type="protein sequence ID" value="TKB57593.1"/>
    <property type="molecule type" value="Genomic_DNA"/>
</dbReference>
<evidence type="ECO:0000313" key="2">
    <source>
        <dbReference type="EMBL" id="TKB57593.1"/>
    </source>
</evidence>
<keyword evidence="1" id="KW-1133">Transmembrane helix</keyword>
<reference evidence="2 3" key="1">
    <citation type="submission" date="2019-04" db="EMBL/GenBank/DDBJ databases">
        <authorList>
            <person name="Hwang J.C."/>
        </authorList>
    </citation>
    <scope>NUCLEOTIDE SEQUENCE [LARGE SCALE GENOMIC DNA]</scope>
    <source>
        <strain evidence="2 3">IMCC35002</strain>
    </source>
</reference>
<dbReference type="Proteomes" id="UP000305675">
    <property type="component" value="Unassembled WGS sequence"/>
</dbReference>
<feature type="transmembrane region" description="Helical" evidence="1">
    <location>
        <begin position="6"/>
        <end position="23"/>
    </location>
</feature>
<gene>
    <name evidence="2" type="ORF">FCL42_04790</name>
</gene>
<proteinExistence type="predicted"/>
<sequence>MSVQVLVAVVGMVGVIIVAAYRMRLTSSIKSYIQANYESDWLRLSCVVGGKTERLCSIDDLVADIRDGELSKRQDPELNAFSTKVSQANSAVSLICFSSLLFVAVSEWLAL</sequence>
<protein>
    <submittedName>
        <fullName evidence="2">Uncharacterized protein</fullName>
    </submittedName>
</protein>
<keyword evidence="3" id="KW-1185">Reference proteome</keyword>
<feature type="transmembrane region" description="Helical" evidence="1">
    <location>
        <begin position="91"/>
        <end position="110"/>
    </location>
</feature>
<keyword evidence="1" id="KW-0472">Membrane</keyword>
<dbReference type="RefSeq" id="WP_136862238.1">
    <property type="nucleotide sequence ID" value="NZ_SWCJ01000002.1"/>
</dbReference>
<accession>A0A4U1BSL7</accession>
<name>A0A4U1BSL7_9GAMM</name>
<evidence type="ECO:0000256" key="1">
    <source>
        <dbReference type="SAM" id="Phobius"/>
    </source>
</evidence>
<organism evidence="2 3">
    <name type="scientific">Ferrimonas aestuarii</name>
    <dbReference type="NCBI Taxonomy" id="2569539"/>
    <lineage>
        <taxon>Bacteria</taxon>
        <taxon>Pseudomonadati</taxon>
        <taxon>Pseudomonadota</taxon>
        <taxon>Gammaproteobacteria</taxon>
        <taxon>Alteromonadales</taxon>
        <taxon>Ferrimonadaceae</taxon>
        <taxon>Ferrimonas</taxon>
    </lineage>
</organism>